<evidence type="ECO:0000313" key="5">
    <source>
        <dbReference type="Proteomes" id="UP000091918"/>
    </source>
</evidence>
<dbReference type="InterPro" id="IPR027417">
    <property type="entry name" value="P-loop_NTPase"/>
</dbReference>
<reference evidence="4 5" key="1">
    <citation type="submission" date="2015-07" db="EMBL/GenBank/DDBJ databases">
        <title>Emmonsia species relationships and genome sequence.</title>
        <authorList>
            <person name="Cuomo C.A."/>
            <person name="Schwartz I.S."/>
            <person name="Kenyon C."/>
            <person name="de Hoog G.S."/>
            <person name="Govender N.P."/>
            <person name="Botha A."/>
            <person name="Moreno L."/>
            <person name="de Vries M."/>
            <person name="Munoz J.F."/>
            <person name="Stielow J.B."/>
        </authorList>
    </citation>
    <scope>NUCLEOTIDE SEQUENCE [LARGE SCALE GENOMIC DNA]</scope>
    <source>
        <strain evidence="4 5">CBS 136260</strain>
    </source>
</reference>
<dbReference type="OrthoDB" id="2913095at2759"/>
<sequence length="1026" mass="117080">MEDTKYDGEDIEQMWREALLEFHKLSGHDPKKFTELRAHDVINKISQRRELDEKKAAKYGKAKDVLDKTLSCIQTLGNLLAQGASMIFGPSNLCFNAVSYLITAAQNYSKIFGGIAELFERISAFLERFEIYVRSKSVGIELDIHLRKIIHELLRSFMRICALSIKISRENKFLLALEVFSFGSDKGIQAELDKLEALVERETGMGVALTLESAKITEGNVTVGFAETKGSLHVLDSKVDDVTGQLSSVSTFLERLEHADRMNETDGTSKKHKETIKQALKIEKEAWRNDQEEFMRVQVPSTGQWLLTDPQFTAWIGGKGDVGPIIGLEAKQGYGKSFLCSTVIRHLLHLHPPAHQDSRTSVAYYFFQKDNKDEKSVNNALRAIVWQLTNNDLVYRKLVAAACNKPEEFGNSFELWKQLVSQFSTKTEATFFIVLDGIDKTEMDRGHPLIEIFRDVSLIAQEKRLLNIKLLLTGRPGAFTEIQNDPKITLSSLALGTRNEDDIIKYIDARMDLMDILKRSSQPDIQELRNCIRARLTDGAEGDFFKLNFMLTEISKKRRRKEIEEALEHAGEDRLETIAREIDRLNKSLGDEDIQELNDLLGFVITAIDYPTLEILEAVLLVKNGEGSLVPLQEQIQDKYSAFLEIASDRTVSITSDTIIDFFRKQSSASKDFPPGRSSASLHEAEVAIIRRFLRNVCDEELFNKFGFEELFKRKLGNKAACINVDLDRAKVDILIYCLDAICGEPNDKTACLVDYAFVFLADHLDEVDLALTAPEPKSYIGSLLIKLFLEEKYIIKWWTPERMWMDKMWVYRDGNATITLKWFKDSAVVKGLSEAEREWVNGLTSNSKLDDDLLKPTAKVMARRWLGCLNWDQSKSVYWLLGYVNKIKCRLDGSGRRSWNPSPTEEELLELESWAQSELKVTEKDKNWTLQMASTFVNFKLSDKALEFCLAACEQYPSNWETQFSLARAYFQVGNHTKAREVLASVIEVFRADEQLLEEKKDFFAVKYFTARDSGVPLLMNTRRL</sequence>
<dbReference type="InterPro" id="IPR056884">
    <property type="entry name" value="NPHP3-like_N"/>
</dbReference>
<gene>
    <name evidence="4" type="ORF">ACJ72_01801</name>
</gene>
<evidence type="ECO:0000256" key="1">
    <source>
        <dbReference type="ARBA" id="ARBA00022737"/>
    </source>
</evidence>
<protein>
    <submittedName>
        <fullName evidence="4">Uncharacterized protein</fullName>
    </submittedName>
</protein>
<organism evidence="4 5">
    <name type="scientific">Emergomyces africanus</name>
    <dbReference type="NCBI Taxonomy" id="1955775"/>
    <lineage>
        <taxon>Eukaryota</taxon>
        <taxon>Fungi</taxon>
        <taxon>Dikarya</taxon>
        <taxon>Ascomycota</taxon>
        <taxon>Pezizomycotina</taxon>
        <taxon>Eurotiomycetes</taxon>
        <taxon>Eurotiomycetidae</taxon>
        <taxon>Onygenales</taxon>
        <taxon>Ajellomycetaceae</taxon>
        <taxon>Emergomyces</taxon>
    </lineage>
</organism>
<dbReference type="EMBL" id="LGUA01000130">
    <property type="protein sequence ID" value="OAX83844.1"/>
    <property type="molecule type" value="Genomic_DNA"/>
</dbReference>
<evidence type="ECO:0000259" key="3">
    <source>
        <dbReference type="Pfam" id="PF24883"/>
    </source>
</evidence>
<proteinExistence type="predicted"/>
<dbReference type="STRING" id="1658172.A0A1B7P492"/>
<dbReference type="Pfam" id="PF24883">
    <property type="entry name" value="NPHP3_N"/>
    <property type="match status" value="1"/>
</dbReference>
<name>A0A1B7P492_9EURO</name>
<keyword evidence="5" id="KW-1185">Reference proteome</keyword>
<dbReference type="AlphaFoldDB" id="A0A1B7P492"/>
<comment type="caution">
    <text evidence="4">The sequence shown here is derived from an EMBL/GenBank/DDBJ whole genome shotgun (WGS) entry which is preliminary data.</text>
</comment>
<dbReference type="Pfam" id="PF17109">
    <property type="entry name" value="Goodbye"/>
    <property type="match status" value="1"/>
</dbReference>
<evidence type="ECO:0000313" key="4">
    <source>
        <dbReference type="EMBL" id="OAX83844.1"/>
    </source>
</evidence>
<dbReference type="InterPro" id="IPR031350">
    <property type="entry name" value="Goodbye_dom"/>
</dbReference>
<keyword evidence="1" id="KW-0677">Repeat</keyword>
<dbReference type="Proteomes" id="UP000091918">
    <property type="component" value="Unassembled WGS sequence"/>
</dbReference>
<dbReference type="PANTHER" id="PTHR10039">
    <property type="entry name" value="AMELOGENIN"/>
    <property type="match status" value="1"/>
</dbReference>
<dbReference type="Gene3D" id="3.40.50.300">
    <property type="entry name" value="P-loop containing nucleotide triphosphate hydrolases"/>
    <property type="match status" value="1"/>
</dbReference>
<dbReference type="PANTHER" id="PTHR10039:SF17">
    <property type="entry name" value="FUNGAL STAND N-TERMINAL GOODBYE DOMAIN-CONTAINING PROTEIN-RELATED"/>
    <property type="match status" value="1"/>
</dbReference>
<dbReference type="InterPro" id="IPR011990">
    <property type="entry name" value="TPR-like_helical_dom_sf"/>
</dbReference>
<dbReference type="SUPFAM" id="SSF48452">
    <property type="entry name" value="TPR-like"/>
    <property type="match status" value="1"/>
</dbReference>
<accession>A0A1B7P492</accession>
<dbReference type="Gene3D" id="1.25.40.10">
    <property type="entry name" value="Tetratricopeptide repeat domain"/>
    <property type="match status" value="1"/>
</dbReference>
<evidence type="ECO:0000259" key="2">
    <source>
        <dbReference type="Pfam" id="PF17109"/>
    </source>
</evidence>
<feature type="domain" description="Fungal STAND N-terminal Goodbye" evidence="2">
    <location>
        <begin position="15"/>
        <end position="132"/>
    </location>
</feature>
<feature type="domain" description="Nephrocystin 3-like N-terminal" evidence="3">
    <location>
        <begin position="302"/>
        <end position="475"/>
    </location>
</feature>